<evidence type="ECO:0000313" key="7">
    <source>
        <dbReference type="Proteomes" id="UP000050417"/>
    </source>
</evidence>
<comment type="caution">
    <text evidence="6">The sequence shown here is derived from an EMBL/GenBank/DDBJ whole genome shotgun (WGS) entry which is preliminary data.</text>
</comment>
<proteinExistence type="predicted"/>
<dbReference type="SUPFAM" id="SSF55469">
    <property type="entry name" value="FMN-dependent nitroreductase-like"/>
    <property type="match status" value="1"/>
</dbReference>
<dbReference type="EMBL" id="LGCL01000042">
    <property type="protein sequence ID" value="KPL71226.1"/>
    <property type="molecule type" value="Genomic_DNA"/>
</dbReference>
<feature type="domain" description="Nitroreductase" evidence="5">
    <location>
        <begin position="67"/>
        <end position="148"/>
    </location>
</feature>
<name>A0A0N8GL14_9CHLR</name>
<protein>
    <submittedName>
        <fullName evidence="6">NADH dehydrogenase</fullName>
    </submittedName>
</protein>
<dbReference type="InterPro" id="IPR000415">
    <property type="entry name" value="Nitroreductase-like"/>
</dbReference>
<dbReference type="RefSeq" id="WP_075064375.1">
    <property type="nucleotide sequence ID" value="NZ_LGCL01000042.1"/>
</dbReference>
<evidence type="ECO:0000256" key="1">
    <source>
        <dbReference type="ARBA" id="ARBA00022630"/>
    </source>
</evidence>
<dbReference type="PATRIC" id="fig|1134406.4.peg.2798"/>
<reference evidence="6 7" key="1">
    <citation type="submission" date="2015-07" db="EMBL/GenBank/DDBJ databases">
        <title>Genome sequence of Ornatilinea apprima DSM 23815.</title>
        <authorList>
            <person name="Hemp J."/>
            <person name="Ward L.M."/>
            <person name="Pace L.A."/>
            <person name="Fischer W.W."/>
        </authorList>
    </citation>
    <scope>NUCLEOTIDE SEQUENCE [LARGE SCALE GENOMIC DNA]</scope>
    <source>
        <strain evidence="6 7">P3M-1</strain>
    </source>
</reference>
<dbReference type="InterPro" id="IPR029479">
    <property type="entry name" value="Nitroreductase"/>
</dbReference>
<gene>
    <name evidence="6" type="ORF">ADN00_17660</name>
</gene>
<dbReference type="AlphaFoldDB" id="A0A0N8GL14"/>
<dbReference type="Gene3D" id="3.40.109.10">
    <property type="entry name" value="NADH Oxidase"/>
    <property type="match status" value="1"/>
</dbReference>
<dbReference type="GO" id="GO:0016491">
    <property type="term" value="F:oxidoreductase activity"/>
    <property type="evidence" value="ECO:0007669"/>
    <property type="project" value="UniProtKB-KW"/>
</dbReference>
<dbReference type="Pfam" id="PF00881">
    <property type="entry name" value="Nitroreductase"/>
    <property type="match status" value="2"/>
</dbReference>
<evidence type="ECO:0000256" key="4">
    <source>
        <dbReference type="SAM" id="MobiDB-lite"/>
    </source>
</evidence>
<dbReference type="STRING" id="1134406.ADN00_17660"/>
<feature type="region of interest" description="Disordered" evidence="4">
    <location>
        <begin position="153"/>
        <end position="172"/>
    </location>
</feature>
<dbReference type="InterPro" id="IPR050627">
    <property type="entry name" value="Nitroreductase/BluB"/>
</dbReference>
<evidence type="ECO:0000256" key="3">
    <source>
        <dbReference type="ARBA" id="ARBA00023002"/>
    </source>
</evidence>
<dbReference type="PANTHER" id="PTHR23026:SF90">
    <property type="entry name" value="IODOTYROSINE DEIODINASE 1"/>
    <property type="match status" value="1"/>
</dbReference>
<dbReference type="OrthoDB" id="9812105at2"/>
<feature type="domain" description="Nitroreductase" evidence="5">
    <location>
        <begin position="8"/>
        <end position="60"/>
    </location>
</feature>
<organism evidence="6 7">
    <name type="scientific">Ornatilinea apprima</name>
    <dbReference type="NCBI Taxonomy" id="1134406"/>
    <lineage>
        <taxon>Bacteria</taxon>
        <taxon>Bacillati</taxon>
        <taxon>Chloroflexota</taxon>
        <taxon>Anaerolineae</taxon>
        <taxon>Anaerolineales</taxon>
        <taxon>Anaerolineaceae</taxon>
        <taxon>Ornatilinea</taxon>
    </lineage>
</organism>
<evidence type="ECO:0000313" key="6">
    <source>
        <dbReference type="EMBL" id="KPL71226.1"/>
    </source>
</evidence>
<keyword evidence="7" id="KW-1185">Reference proteome</keyword>
<dbReference type="Proteomes" id="UP000050417">
    <property type="component" value="Unassembled WGS sequence"/>
</dbReference>
<feature type="compositionally biased region" description="Basic and acidic residues" evidence="4">
    <location>
        <begin position="158"/>
        <end position="172"/>
    </location>
</feature>
<evidence type="ECO:0000259" key="5">
    <source>
        <dbReference type="Pfam" id="PF00881"/>
    </source>
</evidence>
<keyword evidence="3" id="KW-0560">Oxidoreductase</keyword>
<keyword evidence="2" id="KW-0288">FMN</keyword>
<dbReference type="CDD" id="cd02150">
    <property type="entry name" value="nitroreductase"/>
    <property type="match status" value="1"/>
</dbReference>
<keyword evidence="1" id="KW-0285">Flavoprotein</keyword>
<sequence>MDALEAIFTRRSVRHFSNEAVSEEQLDLLLRAAMQAPSAANGQPWHFVVVNDREMLDAITRFHPFAKALKEAPLAILVCGDARLETAPGRWVQDCSAATENLLLAAHSMGLGAVWLGVQPEPDRIDGLRDLVQLPSGVHPLALVAVGHPKGELPSSAERYRPERVHRNHWSE</sequence>
<accession>A0A0N8GL14</accession>
<dbReference type="PANTHER" id="PTHR23026">
    <property type="entry name" value="NADPH NITROREDUCTASE"/>
    <property type="match status" value="1"/>
</dbReference>
<evidence type="ECO:0000256" key="2">
    <source>
        <dbReference type="ARBA" id="ARBA00022643"/>
    </source>
</evidence>